<dbReference type="InterPro" id="IPR053183">
    <property type="entry name" value="ASL1"/>
</dbReference>
<dbReference type="Gene3D" id="3.20.20.80">
    <property type="entry name" value="Glycosidases"/>
    <property type="match status" value="1"/>
</dbReference>
<organism evidence="3 4">
    <name type="scientific">Chitinophaga oryziterrae</name>
    <dbReference type="NCBI Taxonomy" id="1031224"/>
    <lineage>
        <taxon>Bacteria</taxon>
        <taxon>Pseudomonadati</taxon>
        <taxon>Bacteroidota</taxon>
        <taxon>Chitinophagia</taxon>
        <taxon>Chitinophagales</taxon>
        <taxon>Chitinophagaceae</taxon>
        <taxon>Chitinophaga</taxon>
    </lineage>
</organism>
<dbReference type="Pfam" id="PF11790">
    <property type="entry name" value="Glyco_hydro_cc"/>
    <property type="match status" value="1"/>
</dbReference>
<name>A0A6N8JCN9_9BACT</name>
<dbReference type="Proteomes" id="UP000468388">
    <property type="component" value="Unassembled WGS sequence"/>
</dbReference>
<proteinExistence type="predicted"/>
<keyword evidence="4" id="KW-1185">Reference proteome</keyword>
<feature type="domain" description="Asl1-like glycosyl hydrolase catalytic" evidence="2">
    <location>
        <begin position="43"/>
        <end position="279"/>
    </location>
</feature>
<dbReference type="SUPFAM" id="SSF51445">
    <property type="entry name" value="(Trans)glycosidases"/>
    <property type="match status" value="1"/>
</dbReference>
<dbReference type="InterPro" id="IPR024655">
    <property type="entry name" value="Asl1_glyco_hydro_catalytic"/>
</dbReference>
<evidence type="ECO:0000313" key="3">
    <source>
        <dbReference type="EMBL" id="MVT43065.1"/>
    </source>
</evidence>
<reference evidence="3 4" key="1">
    <citation type="submission" date="2019-12" db="EMBL/GenBank/DDBJ databases">
        <title>The draft genomic sequence of strain Chitinophaga oryziterrae JCM 16595.</title>
        <authorList>
            <person name="Zhang X."/>
        </authorList>
    </citation>
    <scope>NUCLEOTIDE SEQUENCE [LARGE SCALE GENOMIC DNA]</scope>
    <source>
        <strain evidence="3 4">JCM 16595</strain>
    </source>
</reference>
<evidence type="ECO:0000256" key="1">
    <source>
        <dbReference type="SAM" id="SignalP"/>
    </source>
</evidence>
<dbReference type="PROSITE" id="PS51257">
    <property type="entry name" value="PROKAR_LIPOPROTEIN"/>
    <property type="match status" value="1"/>
</dbReference>
<comment type="caution">
    <text evidence="3">The sequence shown here is derived from an EMBL/GenBank/DDBJ whole genome shotgun (WGS) entry which is preliminary data.</text>
</comment>
<dbReference type="InterPro" id="IPR017853">
    <property type="entry name" value="GH"/>
</dbReference>
<dbReference type="OrthoDB" id="9809583at2"/>
<evidence type="ECO:0000313" key="4">
    <source>
        <dbReference type="Proteomes" id="UP000468388"/>
    </source>
</evidence>
<dbReference type="AlphaFoldDB" id="A0A6N8JCN9"/>
<dbReference type="RefSeq" id="WP_157301673.1">
    <property type="nucleotide sequence ID" value="NZ_BAAAZB010000004.1"/>
</dbReference>
<sequence length="291" mass="33244">MSNCKIVLSLSLLFLMACSKDKDENTIITDPPMGFVNKKGVDFNTASTNGSWYGNVVNLKSYWFYTWGTTLPFEKQPNNAEFVTMFWGKGNVTDENIAYVKKWKDSGRIKYVLGFNEPDLADQSNMTVDEALALWPKLESIGLPLGSPAASWPTRDWIYSFMDKAIAQNRRVDFICVHMYVGLDDVDFVKVLRALYEKYHKPIWITEFATADQDAKTMEANRYTAEQVQAFMQRLLPQLDSIPFIQRYSWFSGSPTSTRLWPSALVKADSTLTPLGKYYSEFKPNTTVTAR</sequence>
<feature type="signal peptide" evidence="1">
    <location>
        <begin position="1"/>
        <end position="19"/>
    </location>
</feature>
<protein>
    <recommendedName>
        <fullName evidence="2">Asl1-like glycosyl hydrolase catalytic domain-containing protein</fullName>
    </recommendedName>
</protein>
<dbReference type="EMBL" id="WRXO01000006">
    <property type="protein sequence ID" value="MVT43065.1"/>
    <property type="molecule type" value="Genomic_DNA"/>
</dbReference>
<feature type="chain" id="PRO_5026935876" description="Asl1-like glycosyl hydrolase catalytic domain-containing protein" evidence="1">
    <location>
        <begin position="20"/>
        <end position="291"/>
    </location>
</feature>
<dbReference type="PANTHER" id="PTHR34154">
    <property type="entry name" value="ALKALI-SENSITIVE LINKAGE PROTEIN 1"/>
    <property type="match status" value="1"/>
</dbReference>
<dbReference type="GO" id="GO:0071966">
    <property type="term" value="P:fungal-type cell wall polysaccharide metabolic process"/>
    <property type="evidence" value="ECO:0007669"/>
    <property type="project" value="TreeGrafter"/>
</dbReference>
<accession>A0A6N8JCN9</accession>
<keyword evidence="1" id="KW-0732">Signal</keyword>
<gene>
    <name evidence="3" type="ORF">GO495_20880</name>
</gene>
<dbReference type="PANTHER" id="PTHR34154:SF3">
    <property type="entry name" value="ALKALI-SENSITIVE LINKAGE PROTEIN 1"/>
    <property type="match status" value="1"/>
</dbReference>
<evidence type="ECO:0000259" key="2">
    <source>
        <dbReference type="Pfam" id="PF11790"/>
    </source>
</evidence>